<gene>
    <name evidence="2" type="ORF">TM35_002701000</name>
</gene>
<dbReference type="EMBL" id="NBCO01000270">
    <property type="protein sequence ID" value="ORC77345.1"/>
    <property type="molecule type" value="Genomic_DNA"/>
</dbReference>
<keyword evidence="1" id="KW-1133">Transmembrane helix</keyword>
<dbReference type="Proteomes" id="UP000192257">
    <property type="component" value="Unassembled WGS sequence"/>
</dbReference>
<comment type="caution">
    <text evidence="2">The sequence shown here is derived from an EMBL/GenBank/DDBJ whole genome shotgun (WGS) entry which is preliminary data.</text>
</comment>
<feature type="transmembrane region" description="Helical" evidence="1">
    <location>
        <begin position="25"/>
        <end position="46"/>
    </location>
</feature>
<evidence type="ECO:0000313" key="2">
    <source>
        <dbReference type="EMBL" id="ORC77345.1"/>
    </source>
</evidence>
<dbReference type="RefSeq" id="XP_028876639.1">
    <property type="nucleotide sequence ID" value="XM_029032066.1"/>
</dbReference>
<organism evidence="2 3">
    <name type="scientific">Trypanosoma theileri</name>
    <dbReference type="NCBI Taxonomy" id="67003"/>
    <lineage>
        <taxon>Eukaryota</taxon>
        <taxon>Discoba</taxon>
        <taxon>Euglenozoa</taxon>
        <taxon>Kinetoplastea</taxon>
        <taxon>Metakinetoplastina</taxon>
        <taxon>Trypanosomatida</taxon>
        <taxon>Trypanosomatidae</taxon>
        <taxon>Trypanosoma</taxon>
    </lineage>
</organism>
<keyword evidence="1" id="KW-0812">Transmembrane</keyword>
<keyword evidence="1" id="KW-0472">Membrane</keyword>
<keyword evidence="3" id="KW-1185">Reference proteome</keyword>
<accession>A0A1X0NDM1</accession>
<dbReference type="VEuPathDB" id="TriTrypDB:TM35_002701000"/>
<name>A0A1X0NDM1_9TRYP</name>
<dbReference type="AlphaFoldDB" id="A0A1X0NDM1"/>
<dbReference type="GeneID" id="39991846"/>
<evidence type="ECO:0008006" key="4">
    <source>
        <dbReference type="Google" id="ProtNLM"/>
    </source>
</evidence>
<evidence type="ECO:0000256" key="1">
    <source>
        <dbReference type="SAM" id="Phobius"/>
    </source>
</evidence>
<dbReference type="OrthoDB" id="272107at2759"/>
<protein>
    <recommendedName>
        <fullName evidence="4">Developmentally regulated protein</fullName>
    </recommendedName>
</protein>
<sequence length="114" mass="13200">MLVHLEKWWKSKAHRRIRGARGARFASLKFHAIYIVTVLGFIEWVMRSTDERAVYHIAPPPVPPPPPLPHSVGYALSQEMPHLRSMELEENIPSHVPQMRGIDYVSLRKDGKWV</sequence>
<evidence type="ECO:0000313" key="3">
    <source>
        <dbReference type="Proteomes" id="UP000192257"/>
    </source>
</evidence>
<proteinExistence type="predicted"/>
<reference evidence="2 3" key="1">
    <citation type="submission" date="2017-03" db="EMBL/GenBank/DDBJ databases">
        <title>An alternative strategy for trypanosome survival in the mammalian bloodstream revealed through genome and transcriptome analysis of the ubiquitous bovine parasite Trypanosoma (Megatrypanum) theileri.</title>
        <authorList>
            <person name="Kelly S."/>
            <person name="Ivens A."/>
            <person name="Mott A."/>
            <person name="O'Neill E."/>
            <person name="Emms D."/>
            <person name="Macleod O."/>
            <person name="Voorheis P."/>
            <person name="Matthews J."/>
            <person name="Matthews K."/>
            <person name="Carrington M."/>
        </authorList>
    </citation>
    <scope>NUCLEOTIDE SEQUENCE [LARGE SCALE GENOMIC DNA]</scope>
    <source>
        <strain evidence="2">Edinburgh</strain>
    </source>
</reference>